<dbReference type="EMBL" id="DVNC01000050">
    <property type="protein sequence ID" value="HIU53879.1"/>
    <property type="molecule type" value="Genomic_DNA"/>
</dbReference>
<protein>
    <submittedName>
        <fullName evidence="3">UDP-2,3-diacylglucosamine diphosphatase LpxI</fullName>
        <ecNumber evidence="3">3.6.1.54</ecNumber>
    </submittedName>
</protein>
<dbReference type="GO" id="GO:0016787">
    <property type="term" value="F:hydrolase activity"/>
    <property type="evidence" value="ECO:0007669"/>
    <property type="project" value="UniProtKB-KW"/>
</dbReference>
<feature type="domain" description="LpxI C-terminal" evidence="1">
    <location>
        <begin position="137"/>
        <end position="268"/>
    </location>
</feature>
<feature type="domain" description="LpxI N-terminal" evidence="2">
    <location>
        <begin position="4"/>
        <end position="134"/>
    </location>
</feature>
<evidence type="ECO:0000259" key="1">
    <source>
        <dbReference type="Pfam" id="PF06230"/>
    </source>
</evidence>
<gene>
    <name evidence="3" type="primary">lpxI</name>
    <name evidence="3" type="ORF">IAD20_07350</name>
</gene>
<evidence type="ECO:0000313" key="3">
    <source>
        <dbReference type="EMBL" id="HIU53879.1"/>
    </source>
</evidence>
<reference evidence="3" key="2">
    <citation type="journal article" date="2021" name="PeerJ">
        <title>Extensive microbial diversity within the chicken gut microbiome revealed by metagenomics and culture.</title>
        <authorList>
            <person name="Gilroy R."/>
            <person name="Ravi A."/>
            <person name="Getino M."/>
            <person name="Pursley I."/>
            <person name="Horton D.L."/>
            <person name="Alikhan N.F."/>
            <person name="Baker D."/>
            <person name="Gharbi K."/>
            <person name="Hall N."/>
            <person name="Watson M."/>
            <person name="Adriaenssens E.M."/>
            <person name="Foster-Nyarko E."/>
            <person name="Jarju S."/>
            <person name="Secka A."/>
            <person name="Antonio M."/>
            <person name="Oren A."/>
            <person name="Chaudhuri R.R."/>
            <person name="La Ragione R."/>
            <person name="Hildebrand F."/>
            <person name="Pallen M.J."/>
        </authorList>
    </citation>
    <scope>NUCLEOTIDE SEQUENCE</scope>
    <source>
        <strain evidence="3">ChiW3-316</strain>
    </source>
</reference>
<dbReference type="InterPro" id="IPR010415">
    <property type="entry name" value="LpxI_C"/>
</dbReference>
<dbReference type="AlphaFoldDB" id="A0A9D1M572"/>
<dbReference type="InterPro" id="IPR043167">
    <property type="entry name" value="LpxI_C_sf"/>
</dbReference>
<evidence type="ECO:0000259" key="2">
    <source>
        <dbReference type="Pfam" id="PF17930"/>
    </source>
</evidence>
<dbReference type="InterPro" id="IPR041255">
    <property type="entry name" value="LpxI_N"/>
</dbReference>
<dbReference type="PANTHER" id="PTHR39962">
    <property type="entry name" value="BLL4848 PROTEIN"/>
    <property type="match status" value="1"/>
</dbReference>
<reference evidence="3" key="1">
    <citation type="submission" date="2020-10" db="EMBL/GenBank/DDBJ databases">
        <authorList>
            <person name="Gilroy R."/>
        </authorList>
    </citation>
    <scope>NUCLEOTIDE SEQUENCE</scope>
    <source>
        <strain evidence="3">ChiW3-316</strain>
    </source>
</reference>
<dbReference type="Proteomes" id="UP000824107">
    <property type="component" value="Unassembled WGS sequence"/>
</dbReference>
<accession>A0A9D1M572</accession>
<comment type="caution">
    <text evidence="3">The sequence shown here is derived from an EMBL/GenBank/DDBJ whole genome shotgun (WGS) entry which is preliminary data.</text>
</comment>
<dbReference type="Gene3D" id="3.40.50.20">
    <property type="match status" value="1"/>
</dbReference>
<dbReference type="Gene3D" id="3.40.140.80">
    <property type="match status" value="1"/>
</dbReference>
<evidence type="ECO:0000313" key="4">
    <source>
        <dbReference type="Proteomes" id="UP000824107"/>
    </source>
</evidence>
<dbReference type="PANTHER" id="PTHR39962:SF1">
    <property type="entry name" value="LPXI FAMILY PROTEIN"/>
    <property type="match status" value="1"/>
</dbReference>
<dbReference type="Pfam" id="PF06230">
    <property type="entry name" value="LpxI_C"/>
    <property type="match status" value="1"/>
</dbReference>
<sequence>MHKKLGIIAGGGAIPQDLINFCKENKRDYFVIAIEGNADKALIDDSIPHAWIRIGQAGTGFKKLAEEKVEEVIMIGTIKRPTLKDLVPDMRTAAFFAKVGMKSLGDDGILRALVKEIEGEGMTVRGIHEVLPELLIKKGVLGKVKPSKQAKEDIRRAAEVATELGRLDVGQAVVVQQGLVLGVEGIEGTGELVRRCGDYKRKGEGGVLVKIRKPQQDMRVDLPTIGDKTVQAAYEAGLSGIALHAGNGLIVNEKETVKLADKLGLFVMGIDPAEFIRQREK</sequence>
<name>A0A9D1M572_9PROT</name>
<dbReference type="Pfam" id="PF17930">
    <property type="entry name" value="LpxI_N"/>
    <property type="match status" value="1"/>
</dbReference>
<dbReference type="InterPro" id="IPR053174">
    <property type="entry name" value="LpxI"/>
</dbReference>
<proteinExistence type="predicted"/>
<keyword evidence="3" id="KW-0378">Hydrolase</keyword>
<organism evidence="3 4">
    <name type="scientific">Candidatus Scatocola faecipullorum</name>
    <dbReference type="NCBI Taxonomy" id="2840917"/>
    <lineage>
        <taxon>Bacteria</taxon>
        <taxon>Pseudomonadati</taxon>
        <taxon>Pseudomonadota</taxon>
        <taxon>Alphaproteobacteria</taxon>
        <taxon>Rhodospirillales</taxon>
        <taxon>Rhodospirillaceae</taxon>
        <taxon>Rhodospirillaceae incertae sedis</taxon>
        <taxon>Candidatus Scatocola</taxon>
    </lineage>
</organism>
<dbReference type="EC" id="3.6.1.54" evidence="3"/>